<evidence type="ECO:0000256" key="7">
    <source>
        <dbReference type="ARBA" id="ARBA00022909"/>
    </source>
</evidence>
<keyword evidence="3" id="KW-0808">Transferase</keyword>
<evidence type="ECO:0000259" key="8">
    <source>
        <dbReference type="Pfam" id="PF01288"/>
    </source>
</evidence>
<sequence length="149" mass="16894">MYERKCLSLIIISKFVTSMKQRRVLLGIGSNVDSTENIMRVKTILSAVLSDIRCTDGIWSKAIGIHAPDFQNCLVLGTTEMSLEELNCMLKKVERDCGRTGESKASGRISMDIDVLSYGGKKFHEDDWDRPYVQQLLRKLRMESSDVND</sequence>
<dbReference type="PANTHER" id="PTHR43071">
    <property type="entry name" value="2-AMINO-4-HYDROXY-6-HYDROXYMETHYLDIHYDROPTERIDINE PYROPHOSPHOKINASE"/>
    <property type="match status" value="1"/>
</dbReference>
<name>A0AB33IXE4_9BACT</name>
<dbReference type="Pfam" id="PF01288">
    <property type="entry name" value="HPPK"/>
    <property type="match status" value="1"/>
</dbReference>
<dbReference type="GO" id="GO:0005524">
    <property type="term" value="F:ATP binding"/>
    <property type="evidence" value="ECO:0007669"/>
    <property type="project" value="UniProtKB-KW"/>
</dbReference>
<gene>
    <name evidence="9" type="ORF">GTC17253_04430</name>
</gene>
<evidence type="ECO:0000256" key="3">
    <source>
        <dbReference type="ARBA" id="ARBA00022679"/>
    </source>
</evidence>
<protein>
    <recommendedName>
        <fullName evidence="2">2-amino-4-hydroxy-6-hydroxymethyldihydropteridine diphosphokinase</fullName>
        <ecNumber evidence="2">2.7.6.3</ecNumber>
    </recommendedName>
</protein>
<evidence type="ECO:0000256" key="4">
    <source>
        <dbReference type="ARBA" id="ARBA00022741"/>
    </source>
</evidence>
<feature type="domain" description="7,8-dihydro-6-hydroxymethylpterin-pyrophosphokinase" evidence="8">
    <location>
        <begin position="26"/>
        <end position="139"/>
    </location>
</feature>
<evidence type="ECO:0000313" key="9">
    <source>
        <dbReference type="EMBL" id="BFO70477.1"/>
    </source>
</evidence>
<comment type="pathway">
    <text evidence="1">Cofactor biosynthesis; tetrahydrofolate biosynthesis; 2-amino-4-hydroxy-6-hydroxymethyl-7,8-dihydropteridine diphosphate from 7,8-dihydroneopterin triphosphate: step 4/4.</text>
</comment>
<accession>A0AB33IXE4</accession>
<dbReference type="EC" id="2.7.6.3" evidence="2"/>
<dbReference type="GO" id="GO:0016301">
    <property type="term" value="F:kinase activity"/>
    <property type="evidence" value="ECO:0007669"/>
    <property type="project" value="UniProtKB-KW"/>
</dbReference>
<dbReference type="GO" id="GO:0046656">
    <property type="term" value="P:folic acid biosynthetic process"/>
    <property type="evidence" value="ECO:0007669"/>
    <property type="project" value="UniProtKB-KW"/>
</dbReference>
<dbReference type="SUPFAM" id="SSF55083">
    <property type="entry name" value="6-hydroxymethyl-7,8-dihydropterin pyrophosphokinase, HPPK"/>
    <property type="match status" value="1"/>
</dbReference>
<dbReference type="AlphaFoldDB" id="A0AB33IXE4"/>
<dbReference type="PANTHER" id="PTHR43071:SF2">
    <property type="entry name" value="2-AMINO-4-HYDROXY-6-HYDROXYMETHYLDIHYDROPTERIDINE PYROPHOSPHOKINASE"/>
    <property type="match status" value="1"/>
</dbReference>
<keyword evidence="7" id="KW-0289">Folate biosynthesis</keyword>
<keyword evidence="4" id="KW-0547">Nucleotide-binding</keyword>
<dbReference type="Gene3D" id="3.30.70.560">
    <property type="entry name" value="7,8-Dihydro-6-hydroxymethylpterin-pyrophosphokinase HPPK"/>
    <property type="match status" value="1"/>
</dbReference>
<dbReference type="GO" id="GO:0003848">
    <property type="term" value="F:2-amino-4-hydroxy-6-hydroxymethyldihydropteridine diphosphokinase activity"/>
    <property type="evidence" value="ECO:0007669"/>
    <property type="project" value="UniProtKB-EC"/>
</dbReference>
<keyword evidence="5" id="KW-0418">Kinase</keyword>
<reference evidence="9" key="1">
    <citation type="submission" date="2024-07" db="EMBL/GenBank/DDBJ databases">
        <title>Complete genome sequence of Prevotella sp. YM-2024 GTC17253.</title>
        <authorList>
            <person name="Hayashi M."/>
            <person name="Muto Y."/>
            <person name="Tanaka K."/>
            <person name="Niwa H."/>
        </authorList>
    </citation>
    <scope>NUCLEOTIDE SEQUENCE</scope>
    <source>
        <strain evidence="9">GTC17253</strain>
    </source>
</reference>
<evidence type="ECO:0000256" key="5">
    <source>
        <dbReference type="ARBA" id="ARBA00022777"/>
    </source>
</evidence>
<evidence type="ECO:0000256" key="2">
    <source>
        <dbReference type="ARBA" id="ARBA00013253"/>
    </source>
</evidence>
<evidence type="ECO:0000256" key="6">
    <source>
        <dbReference type="ARBA" id="ARBA00022840"/>
    </source>
</evidence>
<dbReference type="InterPro" id="IPR000550">
    <property type="entry name" value="Hppk"/>
</dbReference>
<organism evidence="9">
    <name type="scientific">Prevotella sp. GTC17253</name>
    <dbReference type="NCBI Taxonomy" id="3236793"/>
    <lineage>
        <taxon>Bacteria</taxon>
        <taxon>Pseudomonadati</taxon>
        <taxon>Bacteroidota</taxon>
        <taxon>Bacteroidia</taxon>
        <taxon>Bacteroidales</taxon>
        <taxon>Prevotellaceae</taxon>
        <taxon>Prevotella</taxon>
    </lineage>
</organism>
<dbReference type="InterPro" id="IPR035907">
    <property type="entry name" value="Hppk_sf"/>
</dbReference>
<dbReference type="EMBL" id="AP035785">
    <property type="protein sequence ID" value="BFO70477.1"/>
    <property type="molecule type" value="Genomic_DNA"/>
</dbReference>
<keyword evidence="6" id="KW-0067">ATP-binding</keyword>
<evidence type="ECO:0000256" key="1">
    <source>
        <dbReference type="ARBA" id="ARBA00005051"/>
    </source>
</evidence>
<proteinExistence type="predicted"/>